<organism evidence="1 2">
    <name type="scientific">Staphylococcus pseudintermedius</name>
    <dbReference type="NCBI Taxonomy" id="283734"/>
    <lineage>
        <taxon>Bacteria</taxon>
        <taxon>Bacillati</taxon>
        <taxon>Bacillota</taxon>
        <taxon>Bacilli</taxon>
        <taxon>Bacillales</taxon>
        <taxon>Staphylococcaceae</taxon>
        <taxon>Staphylococcus</taxon>
        <taxon>Staphylococcus intermedius group</taxon>
    </lineage>
</organism>
<comment type="caution">
    <text evidence="1">The sequence shown here is derived from an EMBL/GenBank/DDBJ whole genome shotgun (WGS) entry which is preliminary data.</text>
</comment>
<reference evidence="2" key="1">
    <citation type="journal article" date="2018" name="Vet. Microbiol.">
        <title>Molecular epidemiology of methicillin-resistant staphylococci amongst veterinary personnel, personnel-owned pets, patients and the hospital environment of two companion animal veterinary hospitals.</title>
        <authorList>
            <person name="Worthing K.A."/>
            <person name="Brown J."/>
            <person name="Gerber L."/>
            <person name="Abraham S."/>
            <person name="Trott D."/>
            <person name="Norris J.M."/>
        </authorList>
    </citation>
    <scope>NUCLEOTIDE SEQUENCE [LARGE SCALE GENOMIC DNA]</scope>
    <source>
        <strain evidence="2">ST496-2</strain>
    </source>
</reference>
<dbReference type="Pfam" id="PF03054">
    <property type="entry name" value="tRNA_Me_trans"/>
    <property type="match status" value="1"/>
</dbReference>
<proteinExistence type="predicted"/>
<feature type="non-terminal residue" evidence="1">
    <location>
        <position position="84"/>
    </location>
</feature>
<sequence length="84" mass="9758">HYARVKEIDKVSYIQEALDKTKDQSYFLYALEHEVIAKLVFPLGDLLKKDIKPLALNAMPFLGTLETYKESQEICFVEKSYIDT</sequence>
<dbReference type="Proteomes" id="UP000256409">
    <property type="component" value="Unassembled WGS sequence"/>
</dbReference>
<dbReference type="EMBL" id="QQPC01000299">
    <property type="protein sequence ID" value="REA79698.1"/>
    <property type="molecule type" value="Genomic_DNA"/>
</dbReference>
<protein>
    <submittedName>
        <fullName evidence="1">tRNA 2-thiouridine(34) synthase MnmA</fullName>
    </submittedName>
</protein>
<accession>A0A3D8YIY0</accession>
<dbReference type="GO" id="GO:0002143">
    <property type="term" value="P:tRNA wobble position uridine thiolation"/>
    <property type="evidence" value="ECO:0007669"/>
    <property type="project" value="TreeGrafter"/>
</dbReference>
<evidence type="ECO:0000313" key="1">
    <source>
        <dbReference type="EMBL" id="REA79698.1"/>
    </source>
</evidence>
<name>A0A3D8YIY0_STAPS</name>
<dbReference type="AlphaFoldDB" id="A0A3D8YIY0"/>
<feature type="non-terminal residue" evidence="1">
    <location>
        <position position="1"/>
    </location>
</feature>
<dbReference type="InterPro" id="IPR014729">
    <property type="entry name" value="Rossmann-like_a/b/a_fold"/>
</dbReference>
<dbReference type="PANTHER" id="PTHR11933:SF5">
    <property type="entry name" value="MITOCHONDRIAL TRNA-SPECIFIC 2-THIOURIDYLASE 1"/>
    <property type="match status" value="1"/>
</dbReference>
<gene>
    <name evidence="1" type="ORF">DV961_14065</name>
</gene>
<evidence type="ECO:0000313" key="2">
    <source>
        <dbReference type="Proteomes" id="UP000256409"/>
    </source>
</evidence>
<dbReference type="PANTHER" id="PTHR11933">
    <property type="entry name" value="TRNA 5-METHYLAMINOMETHYL-2-THIOURIDYLATE -METHYLTRANSFERASE"/>
    <property type="match status" value="1"/>
</dbReference>
<dbReference type="Gene3D" id="3.40.50.620">
    <property type="entry name" value="HUPs"/>
    <property type="match status" value="1"/>
</dbReference>